<comment type="caution">
    <text evidence="1">The sequence shown here is derived from an EMBL/GenBank/DDBJ whole genome shotgun (WGS) entry which is preliminary data.</text>
</comment>
<evidence type="ECO:0000313" key="2">
    <source>
        <dbReference type="Proteomes" id="UP001454036"/>
    </source>
</evidence>
<reference evidence="1 2" key="1">
    <citation type="submission" date="2024-01" db="EMBL/GenBank/DDBJ databases">
        <title>The complete chloroplast genome sequence of Lithospermum erythrorhizon: insights into the phylogenetic relationship among Boraginaceae species and the maternal lineages of purple gromwells.</title>
        <authorList>
            <person name="Okada T."/>
            <person name="Watanabe K."/>
        </authorList>
    </citation>
    <scope>NUCLEOTIDE SEQUENCE [LARGE SCALE GENOMIC DNA]</scope>
</reference>
<accession>A0AAV3NQW1</accession>
<organism evidence="1 2">
    <name type="scientific">Lithospermum erythrorhizon</name>
    <name type="common">Purple gromwell</name>
    <name type="synonym">Lithospermum officinale var. erythrorhizon</name>
    <dbReference type="NCBI Taxonomy" id="34254"/>
    <lineage>
        <taxon>Eukaryota</taxon>
        <taxon>Viridiplantae</taxon>
        <taxon>Streptophyta</taxon>
        <taxon>Embryophyta</taxon>
        <taxon>Tracheophyta</taxon>
        <taxon>Spermatophyta</taxon>
        <taxon>Magnoliopsida</taxon>
        <taxon>eudicotyledons</taxon>
        <taxon>Gunneridae</taxon>
        <taxon>Pentapetalae</taxon>
        <taxon>asterids</taxon>
        <taxon>lamiids</taxon>
        <taxon>Boraginales</taxon>
        <taxon>Boraginaceae</taxon>
        <taxon>Boraginoideae</taxon>
        <taxon>Lithospermeae</taxon>
        <taxon>Lithospermum</taxon>
    </lineage>
</organism>
<dbReference type="AlphaFoldDB" id="A0AAV3NQW1"/>
<proteinExistence type="predicted"/>
<dbReference type="EMBL" id="BAABME010000228">
    <property type="protein sequence ID" value="GAA0140886.1"/>
    <property type="molecule type" value="Genomic_DNA"/>
</dbReference>
<dbReference type="InterPro" id="IPR043502">
    <property type="entry name" value="DNA/RNA_pol_sf"/>
</dbReference>
<evidence type="ECO:0000313" key="1">
    <source>
        <dbReference type="EMBL" id="GAA0140886.1"/>
    </source>
</evidence>
<dbReference type="SUPFAM" id="SSF56672">
    <property type="entry name" value="DNA/RNA polymerases"/>
    <property type="match status" value="1"/>
</dbReference>
<protein>
    <submittedName>
        <fullName evidence="1">Uncharacterized protein</fullName>
    </submittedName>
</protein>
<name>A0AAV3NQW1_LITER</name>
<dbReference type="Gene3D" id="3.10.10.10">
    <property type="entry name" value="HIV Type 1 Reverse Transcriptase, subunit A, domain 1"/>
    <property type="match status" value="1"/>
</dbReference>
<keyword evidence="2" id="KW-1185">Reference proteome</keyword>
<dbReference type="Proteomes" id="UP001454036">
    <property type="component" value="Unassembled WGS sequence"/>
</dbReference>
<gene>
    <name evidence="1" type="ORF">LIER_02156</name>
</gene>
<sequence length="68" mass="7998">MPGIDPAITVHWLYVDTTFLPIKQKKRNFSDEKNMMIREEVQTLLKANAIRELKFPKWIANVVLVKKT</sequence>